<keyword evidence="2" id="KW-1185">Reference proteome</keyword>
<sequence length="109" mass="12550">MKKLFGSEYVSRSAVSRWCSGFYLNDSHFPARGIPAHMSMNKITAPIKRCTVRLLTKRPVKFSASLLVLSRALKFLLLWKEIEIPLKRMLSFSDILHYSFIAAHIVPLR</sequence>
<reference evidence="1 2" key="1">
    <citation type="journal article" date="2019" name="Sci. Rep.">
        <title>Orb-weaving spider Araneus ventricosus genome elucidates the spidroin gene catalogue.</title>
        <authorList>
            <person name="Kono N."/>
            <person name="Nakamura H."/>
            <person name="Ohtoshi R."/>
            <person name="Moran D.A.P."/>
            <person name="Shinohara A."/>
            <person name="Yoshida Y."/>
            <person name="Fujiwara M."/>
            <person name="Mori M."/>
            <person name="Tomita M."/>
            <person name="Arakawa K."/>
        </authorList>
    </citation>
    <scope>NUCLEOTIDE SEQUENCE [LARGE SCALE GENOMIC DNA]</scope>
</reference>
<name>A0A4Y2LSV5_ARAVE</name>
<protein>
    <submittedName>
        <fullName evidence="1">Uncharacterized protein</fullName>
    </submittedName>
</protein>
<evidence type="ECO:0000313" key="1">
    <source>
        <dbReference type="EMBL" id="GBN17474.1"/>
    </source>
</evidence>
<organism evidence="1 2">
    <name type="scientific">Araneus ventricosus</name>
    <name type="common">Orbweaver spider</name>
    <name type="synonym">Epeira ventricosa</name>
    <dbReference type="NCBI Taxonomy" id="182803"/>
    <lineage>
        <taxon>Eukaryota</taxon>
        <taxon>Metazoa</taxon>
        <taxon>Ecdysozoa</taxon>
        <taxon>Arthropoda</taxon>
        <taxon>Chelicerata</taxon>
        <taxon>Arachnida</taxon>
        <taxon>Araneae</taxon>
        <taxon>Araneomorphae</taxon>
        <taxon>Entelegynae</taxon>
        <taxon>Araneoidea</taxon>
        <taxon>Araneidae</taxon>
        <taxon>Araneus</taxon>
    </lineage>
</organism>
<dbReference type="AlphaFoldDB" id="A0A4Y2LSV5"/>
<gene>
    <name evidence="1" type="ORF">AVEN_150701_1</name>
</gene>
<evidence type="ECO:0000313" key="2">
    <source>
        <dbReference type="Proteomes" id="UP000499080"/>
    </source>
</evidence>
<proteinExistence type="predicted"/>
<dbReference type="Proteomes" id="UP000499080">
    <property type="component" value="Unassembled WGS sequence"/>
</dbReference>
<accession>A0A4Y2LSV5</accession>
<dbReference type="EMBL" id="BGPR01006260">
    <property type="protein sequence ID" value="GBN17474.1"/>
    <property type="molecule type" value="Genomic_DNA"/>
</dbReference>
<comment type="caution">
    <text evidence="1">The sequence shown here is derived from an EMBL/GenBank/DDBJ whole genome shotgun (WGS) entry which is preliminary data.</text>
</comment>